<feature type="chain" id="PRO_5019733675" evidence="2">
    <location>
        <begin position="24"/>
        <end position="460"/>
    </location>
</feature>
<feature type="signal peptide" evidence="2">
    <location>
        <begin position="1"/>
        <end position="23"/>
    </location>
</feature>
<dbReference type="RefSeq" id="WP_120977555.1">
    <property type="nucleotide sequence ID" value="NZ_RBZM01000005.1"/>
</dbReference>
<keyword evidence="4" id="KW-1185">Reference proteome</keyword>
<dbReference type="InterPro" id="IPR050490">
    <property type="entry name" value="Bact_solute-bd_prot1"/>
</dbReference>
<comment type="caution">
    <text evidence="3">The sequence shown here is derived from an EMBL/GenBank/DDBJ whole genome shotgun (WGS) entry which is preliminary data.</text>
</comment>
<dbReference type="EMBL" id="RBZM01000005">
    <property type="protein sequence ID" value="RKP54450.1"/>
    <property type="molecule type" value="Genomic_DNA"/>
</dbReference>
<dbReference type="AlphaFoldDB" id="A0A494XV39"/>
<evidence type="ECO:0000313" key="3">
    <source>
        <dbReference type="EMBL" id="RKP54450.1"/>
    </source>
</evidence>
<accession>A0A494XV39</accession>
<gene>
    <name evidence="3" type="ORF">D7Z26_13965</name>
</gene>
<organism evidence="3 4">
    <name type="scientific">Cohnella endophytica</name>
    <dbReference type="NCBI Taxonomy" id="2419778"/>
    <lineage>
        <taxon>Bacteria</taxon>
        <taxon>Bacillati</taxon>
        <taxon>Bacillota</taxon>
        <taxon>Bacilli</taxon>
        <taxon>Bacillales</taxon>
        <taxon>Paenibacillaceae</taxon>
        <taxon>Cohnella</taxon>
    </lineage>
</organism>
<dbReference type="PROSITE" id="PS51257">
    <property type="entry name" value="PROKAR_LIPOPROTEIN"/>
    <property type="match status" value="1"/>
</dbReference>
<feature type="compositionally biased region" description="Low complexity" evidence="1">
    <location>
        <begin position="34"/>
        <end position="56"/>
    </location>
</feature>
<dbReference type="OrthoDB" id="9798191at2"/>
<evidence type="ECO:0000256" key="2">
    <source>
        <dbReference type="SAM" id="SignalP"/>
    </source>
</evidence>
<dbReference type="Gene3D" id="3.40.190.10">
    <property type="entry name" value="Periplasmic binding protein-like II"/>
    <property type="match status" value="1"/>
</dbReference>
<protein>
    <submittedName>
        <fullName evidence="3">Extracellular solute-binding protein</fullName>
    </submittedName>
</protein>
<evidence type="ECO:0000256" key="1">
    <source>
        <dbReference type="SAM" id="MobiDB-lite"/>
    </source>
</evidence>
<dbReference type="Proteomes" id="UP000282076">
    <property type="component" value="Unassembled WGS sequence"/>
</dbReference>
<feature type="region of interest" description="Disordered" evidence="1">
    <location>
        <begin position="28"/>
        <end position="56"/>
    </location>
</feature>
<dbReference type="SUPFAM" id="SSF53850">
    <property type="entry name" value="Periplasmic binding protein-like II"/>
    <property type="match status" value="1"/>
</dbReference>
<dbReference type="Pfam" id="PF01547">
    <property type="entry name" value="SBP_bac_1"/>
    <property type="match status" value="1"/>
</dbReference>
<dbReference type="InterPro" id="IPR006059">
    <property type="entry name" value="SBP"/>
</dbReference>
<reference evidence="3 4" key="1">
    <citation type="submission" date="2018-10" db="EMBL/GenBank/DDBJ databases">
        <title>Cohnella sp. M2MS4P-1, whole genome shotgun sequence.</title>
        <authorList>
            <person name="Tuo L."/>
        </authorList>
    </citation>
    <scope>NUCLEOTIDE SEQUENCE [LARGE SCALE GENOMIC DNA]</scope>
    <source>
        <strain evidence="3 4">M2MS4P-1</strain>
    </source>
</reference>
<keyword evidence="2" id="KW-0732">Signal</keyword>
<proteinExistence type="predicted"/>
<sequence length="460" mass="50105">MEKFRKPLALFSTILAFSMLASACGKSNSNEPQSSALSTPSAESSAPASASAPASNADPVTLKFWTWHPSADLYKSVIEKFEASHPGIKVDLTVMESKDFQTKMPLALSTGEDLDVVGVQTGAMPKQIQADLLPLEDLISQTRPDWQSVISENSISQARSQADGLKFLPMASIGSMVMFYNKDILDGLGLPAPKTYEQWKAVSDKLRETKSDKLSVAVGGKDAWIMDEVAWTIAGQQSDLYNQWRYNGKKLDGPEYTQAAAGFLKVFADGIINKNDVMDMDYTSSRNAFTSGQAAFFIQGTWEANLLLDSFRKGNQVNINDVGLLPIPSVEPNGTPSIRSFIDLGLGIPAKSKHPKEAMQLIDYLIFGEGNDLLASTFAFSTNKIGFVPDASLLTTPTAQESYKTLSDLLNHPSADRNNNSPFSDVAGQLLQKMLISKVTPEETAKAIQKEFDTGKYPNE</sequence>
<evidence type="ECO:0000313" key="4">
    <source>
        <dbReference type="Proteomes" id="UP000282076"/>
    </source>
</evidence>
<name>A0A494XV39_9BACL</name>
<dbReference type="PANTHER" id="PTHR43649">
    <property type="entry name" value="ARABINOSE-BINDING PROTEIN-RELATED"/>
    <property type="match status" value="1"/>
</dbReference>